<organism evidence="2 3">
    <name type="scientific">Electrophorus voltai</name>
    <dbReference type="NCBI Taxonomy" id="2609070"/>
    <lineage>
        <taxon>Eukaryota</taxon>
        <taxon>Metazoa</taxon>
        <taxon>Chordata</taxon>
        <taxon>Craniata</taxon>
        <taxon>Vertebrata</taxon>
        <taxon>Euteleostomi</taxon>
        <taxon>Actinopterygii</taxon>
        <taxon>Neopterygii</taxon>
        <taxon>Teleostei</taxon>
        <taxon>Ostariophysi</taxon>
        <taxon>Gymnotiformes</taxon>
        <taxon>Gymnotoidei</taxon>
        <taxon>Gymnotidae</taxon>
        <taxon>Electrophorus</taxon>
    </lineage>
</organism>
<evidence type="ECO:0000313" key="3">
    <source>
        <dbReference type="Proteomes" id="UP001239994"/>
    </source>
</evidence>
<keyword evidence="3" id="KW-1185">Reference proteome</keyword>
<name>A0AAD9DU41_9TELE</name>
<evidence type="ECO:0000256" key="1">
    <source>
        <dbReference type="SAM" id="MobiDB-lite"/>
    </source>
</evidence>
<dbReference type="Proteomes" id="UP001239994">
    <property type="component" value="Unassembled WGS sequence"/>
</dbReference>
<protein>
    <submittedName>
        <fullName evidence="2">Uncharacterized protein</fullName>
    </submittedName>
</protein>
<dbReference type="AlphaFoldDB" id="A0AAD9DU41"/>
<accession>A0AAD9DU41</accession>
<comment type="caution">
    <text evidence="2">The sequence shown here is derived from an EMBL/GenBank/DDBJ whole genome shotgun (WGS) entry which is preliminary data.</text>
</comment>
<feature type="region of interest" description="Disordered" evidence="1">
    <location>
        <begin position="417"/>
        <end position="447"/>
    </location>
</feature>
<gene>
    <name evidence="2" type="ORF">P4O66_013188</name>
</gene>
<sequence>NFSSTPSAVTFAAVGSSETRHGGWRFPLRLATVPPCRTECHQSCVYRTQGTGNAPELGKGWALFTMPSDPCEGSTGHVVGLGTGDLDSPVRNSLRCHHNVPPLQGLPKRLGKLNMDQTQGPRAQGRVVPVLFRDVLSASSPCLVLRLNPDAFTRCCCNDQRRGLWQQLRSVTGQSESRMTGQREQKSVHMEECPARRVLSAIRPITCNLSMPCDDRTLGVCGIRPITCNLSTSSDDRTLGVCGIRPITCNLSTPCDDRTLGVCGIRPITCNLSTPFDDRTLGVCGIRPITCNLSTPCDDRTLGVCRIRPITCNLSMPSDDRTLGVCGIRPITCNLSTPCDDRTLGVCGIRPITCNLSMPSDDRTLGVCGIRQGAVLVGQVKAESRLNAISVHGDPVEDATLAVLLSMEPPCPARLGVGGRGDSSPLNVEEQGEPILGRAPHFMEREP</sequence>
<reference evidence="2" key="1">
    <citation type="submission" date="2023-03" db="EMBL/GenBank/DDBJ databases">
        <title>Electrophorus voltai genome.</title>
        <authorList>
            <person name="Bian C."/>
        </authorList>
    </citation>
    <scope>NUCLEOTIDE SEQUENCE</scope>
    <source>
        <strain evidence="2">CB-2022</strain>
        <tissue evidence="2">Muscle</tissue>
    </source>
</reference>
<evidence type="ECO:0000313" key="2">
    <source>
        <dbReference type="EMBL" id="KAK1791807.1"/>
    </source>
</evidence>
<proteinExistence type="predicted"/>
<dbReference type="EMBL" id="JAROKS010000020">
    <property type="protein sequence ID" value="KAK1791807.1"/>
    <property type="molecule type" value="Genomic_DNA"/>
</dbReference>
<feature type="non-terminal residue" evidence="2">
    <location>
        <position position="1"/>
    </location>
</feature>